<dbReference type="EMBL" id="JAKOGI010000803">
    <property type="protein sequence ID" value="KAJ8430363.1"/>
    <property type="molecule type" value="Genomic_DNA"/>
</dbReference>
<sequence length="179" mass="20726">MANDLNEEEAMVISATTGLQQACLGTIIINTWTMKLGFPKIPCQPYVNRDVDQKNYINSILYCRNTHCPNQIRMRPNPFFKLDEMLERRPLQVNMKHMSLFSRSYILKLYPDLLHPPSSSTASKILNNARFYPWFEDCTRALNGTADTISKKFNVKCLPDQVDNHLRTVKTTWDIIAKL</sequence>
<evidence type="ECO:0000313" key="2">
    <source>
        <dbReference type="Proteomes" id="UP001153076"/>
    </source>
</evidence>
<dbReference type="OrthoDB" id="1824335at2759"/>
<dbReference type="Proteomes" id="UP001153076">
    <property type="component" value="Unassembled WGS sequence"/>
</dbReference>
<proteinExistence type="predicted"/>
<evidence type="ECO:0000313" key="1">
    <source>
        <dbReference type="EMBL" id="KAJ8430363.1"/>
    </source>
</evidence>
<keyword evidence="2" id="KW-1185">Reference proteome</keyword>
<reference evidence="1" key="1">
    <citation type="submission" date="2022-04" db="EMBL/GenBank/DDBJ databases">
        <title>Carnegiea gigantea Genome sequencing and assembly v2.</title>
        <authorList>
            <person name="Copetti D."/>
            <person name="Sanderson M.J."/>
            <person name="Burquez A."/>
            <person name="Wojciechowski M.F."/>
        </authorList>
    </citation>
    <scope>NUCLEOTIDE SEQUENCE</scope>
    <source>
        <strain evidence="1">SGP5-SGP5p</strain>
        <tissue evidence="1">Aerial part</tissue>
    </source>
</reference>
<name>A0A9Q1Q646_9CARY</name>
<dbReference type="AlphaFoldDB" id="A0A9Q1Q646"/>
<comment type="caution">
    <text evidence="1">The sequence shown here is derived from an EMBL/GenBank/DDBJ whole genome shotgun (WGS) entry which is preliminary data.</text>
</comment>
<protein>
    <submittedName>
        <fullName evidence="1">Uncharacterized protein</fullName>
    </submittedName>
</protein>
<accession>A0A9Q1Q646</accession>
<gene>
    <name evidence="1" type="ORF">Cgig2_005409</name>
</gene>
<organism evidence="1 2">
    <name type="scientific">Carnegiea gigantea</name>
    <dbReference type="NCBI Taxonomy" id="171969"/>
    <lineage>
        <taxon>Eukaryota</taxon>
        <taxon>Viridiplantae</taxon>
        <taxon>Streptophyta</taxon>
        <taxon>Embryophyta</taxon>
        <taxon>Tracheophyta</taxon>
        <taxon>Spermatophyta</taxon>
        <taxon>Magnoliopsida</taxon>
        <taxon>eudicotyledons</taxon>
        <taxon>Gunneridae</taxon>
        <taxon>Pentapetalae</taxon>
        <taxon>Caryophyllales</taxon>
        <taxon>Cactineae</taxon>
        <taxon>Cactaceae</taxon>
        <taxon>Cactoideae</taxon>
        <taxon>Echinocereeae</taxon>
        <taxon>Carnegiea</taxon>
    </lineage>
</organism>